<proteinExistence type="predicted"/>
<comment type="caution">
    <text evidence="1">The sequence shown here is derived from an EMBL/GenBank/DDBJ whole genome shotgun (WGS) entry which is preliminary data.</text>
</comment>
<gene>
    <name evidence="1" type="ORF">XpiCFBP4643_00410</name>
</gene>
<dbReference type="EMBL" id="MDEI01000001">
    <property type="protein sequence ID" value="PPU70079.1"/>
    <property type="molecule type" value="Genomic_DNA"/>
</dbReference>
<sequence>MDMTALALTRGKTYYRLTFADGDMTMPHVEPLVYIGDGEDASGERFCAFQDAVSYVTHGSRLAQGNRDQDDSPLYFISPLEIGESVVDLDQVAAQVQHCLSKAEALGWPVLPVLVRGWQSVES</sequence>
<organism evidence="1 2">
    <name type="scientific">Xanthomonas pisi</name>
    <dbReference type="NCBI Taxonomy" id="56457"/>
    <lineage>
        <taxon>Bacteria</taxon>
        <taxon>Pseudomonadati</taxon>
        <taxon>Pseudomonadota</taxon>
        <taxon>Gammaproteobacteria</taxon>
        <taxon>Lysobacterales</taxon>
        <taxon>Lysobacteraceae</taxon>
        <taxon>Xanthomonas</taxon>
    </lineage>
</organism>
<evidence type="ECO:0000313" key="1">
    <source>
        <dbReference type="EMBL" id="PPU70079.1"/>
    </source>
</evidence>
<evidence type="ECO:0000313" key="2">
    <source>
        <dbReference type="Proteomes" id="UP000238191"/>
    </source>
</evidence>
<accession>A0A2S7D8J6</accession>
<protein>
    <submittedName>
        <fullName evidence="1">Uncharacterized protein</fullName>
    </submittedName>
</protein>
<name>A0A2S7D8J6_9XANT</name>
<reference evidence="2" key="1">
    <citation type="submission" date="2016-08" db="EMBL/GenBank/DDBJ databases">
        <authorList>
            <person name="Merda D."/>
            <person name="Briand M."/>
            <person name="Taghouti G."/>
            <person name="Carrere S."/>
            <person name="Gouzy J."/>
            <person name="Portier P."/>
            <person name="Jacques M.-A."/>
            <person name="Fischer-Le Saux M."/>
        </authorList>
    </citation>
    <scope>NUCLEOTIDE SEQUENCE [LARGE SCALE GENOMIC DNA]</scope>
    <source>
        <strain evidence="2">CFBP4643</strain>
    </source>
</reference>
<dbReference type="AlphaFoldDB" id="A0A2S7D8J6"/>
<dbReference type="Proteomes" id="UP000238191">
    <property type="component" value="Unassembled WGS sequence"/>
</dbReference>
<keyword evidence="2" id="KW-1185">Reference proteome</keyword>